<gene>
    <name evidence="3" type="ORF">BDW02DRAFT_571727</name>
</gene>
<organism evidence="3 4">
    <name type="scientific">Decorospora gaudefroyi</name>
    <dbReference type="NCBI Taxonomy" id="184978"/>
    <lineage>
        <taxon>Eukaryota</taxon>
        <taxon>Fungi</taxon>
        <taxon>Dikarya</taxon>
        <taxon>Ascomycota</taxon>
        <taxon>Pezizomycotina</taxon>
        <taxon>Dothideomycetes</taxon>
        <taxon>Pleosporomycetidae</taxon>
        <taxon>Pleosporales</taxon>
        <taxon>Pleosporineae</taxon>
        <taxon>Pleosporaceae</taxon>
        <taxon>Decorospora</taxon>
    </lineage>
</organism>
<reference evidence="3" key="1">
    <citation type="submission" date="2020-01" db="EMBL/GenBank/DDBJ databases">
        <authorList>
            <consortium name="DOE Joint Genome Institute"/>
            <person name="Haridas S."/>
            <person name="Albert R."/>
            <person name="Binder M."/>
            <person name="Bloem J."/>
            <person name="Labutti K."/>
            <person name="Salamov A."/>
            <person name="Andreopoulos B."/>
            <person name="Baker S.E."/>
            <person name="Barry K."/>
            <person name="Bills G."/>
            <person name="Bluhm B.H."/>
            <person name="Cannon C."/>
            <person name="Castanera R."/>
            <person name="Culley D.E."/>
            <person name="Daum C."/>
            <person name="Ezra D."/>
            <person name="Gonzalez J.B."/>
            <person name="Henrissat B."/>
            <person name="Kuo A."/>
            <person name="Liang C."/>
            <person name="Lipzen A."/>
            <person name="Lutzoni F."/>
            <person name="Magnuson J."/>
            <person name="Mondo S."/>
            <person name="Nolan M."/>
            <person name="Ohm R."/>
            <person name="Pangilinan J."/>
            <person name="Park H.-J."/>
            <person name="Ramirez L."/>
            <person name="Alfaro M."/>
            <person name="Sun H."/>
            <person name="Tritt A."/>
            <person name="Yoshinaga Y."/>
            <person name="Zwiers L.-H."/>
            <person name="Turgeon B.G."/>
            <person name="Goodwin S.B."/>
            <person name="Spatafora J.W."/>
            <person name="Crous P.W."/>
            <person name="Grigoriev I.V."/>
        </authorList>
    </citation>
    <scope>NUCLEOTIDE SEQUENCE</scope>
    <source>
        <strain evidence="3">P77</strain>
    </source>
</reference>
<evidence type="ECO:0000256" key="1">
    <source>
        <dbReference type="SAM" id="Phobius"/>
    </source>
</evidence>
<feature type="transmembrane region" description="Helical" evidence="1">
    <location>
        <begin position="52"/>
        <end position="73"/>
    </location>
</feature>
<sequence>MPHPDINPFYRIWFTWIDPLCLLCSVSTCFLNPAAALEMLTPPHILPFRPEHAALIYQCGILYGFMGIILGVLLRASPDIKVWRVVEAATLTVDVALVVAQLVELGQQGRLALGEWRGIDVFNLVFTVWVAGVRGAFLGGVGERSVVGGKKKV</sequence>
<dbReference type="Pfam" id="PF24803">
    <property type="entry name" value="DUF7704"/>
    <property type="match status" value="1"/>
</dbReference>
<dbReference type="InterPro" id="IPR056121">
    <property type="entry name" value="DUF7704"/>
</dbReference>
<dbReference type="EMBL" id="ML975355">
    <property type="protein sequence ID" value="KAF1831753.1"/>
    <property type="molecule type" value="Genomic_DNA"/>
</dbReference>
<evidence type="ECO:0000259" key="2">
    <source>
        <dbReference type="Pfam" id="PF24803"/>
    </source>
</evidence>
<dbReference type="PANTHER" id="PTHR37019:SF1">
    <property type="entry name" value="EXPERA DOMAIN-CONTAINING PROTEIN"/>
    <property type="match status" value="1"/>
</dbReference>
<keyword evidence="1" id="KW-0472">Membrane</keyword>
<keyword evidence="4" id="KW-1185">Reference proteome</keyword>
<proteinExistence type="predicted"/>
<dbReference type="OrthoDB" id="5313995at2759"/>
<dbReference type="AlphaFoldDB" id="A0A6A5KEG0"/>
<keyword evidence="1" id="KW-0812">Transmembrane</keyword>
<dbReference type="Proteomes" id="UP000800040">
    <property type="component" value="Unassembled WGS sequence"/>
</dbReference>
<feature type="domain" description="DUF7704" evidence="2">
    <location>
        <begin position="7"/>
        <end position="142"/>
    </location>
</feature>
<evidence type="ECO:0000313" key="3">
    <source>
        <dbReference type="EMBL" id="KAF1831753.1"/>
    </source>
</evidence>
<name>A0A6A5KEG0_9PLEO</name>
<accession>A0A6A5KEG0</accession>
<evidence type="ECO:0000313" key="4">
    <source>
        <dbReference type="Proteomes" id="UP000800040"/>
    </source>
</evidence>
<protein>
    <recommendedName>
        <fullName evidence="2">DUF7704 domain-containing protein</fullName>
    </recommendedName>
</protein>
<dbReference type="PANTHER" id="PTHR37019">
    <property type="entry name" value="CHROMOSOME 1, WHOLE GENOME SHOTGUN SEQUENCE"/>
    <property type="match status" value="1"/>
</dbReference>
<keyword evidence="1" id="KW-1133">Transmembrane helix</keyword>